<name>A0A7H9C083_PARPN</name>
<protein>
    <submittedName>
        <fullName evidence="1">Uncharacterized protein</fullName>
    </submittedName>
</protein>
<proteinExistence type="predicted"/>
<gene>
    <name evidence="1" type="ORF">HYQ43_21935</name>
</gene>
<sequence>MTCSQNDDDLLAFGRYVALEDDLGKVRQGAFEAIRLLKAETPLDLFTVPDMAGDSAGAIRWMESHDPDLLVTLTLDRTNRIAHVDAQASDPEAAAAILQAFDATAAYGTLDQHLALLAHDDSERQLVRVALAAVAQDYDQRVADAFVRAFASPLAGHRKAATYAVRVLGWPVLAEALAKAEPVEPDAELRGLMRAVLDHTAP</sequence>
<dbReference type="Proteomes" id="UP000509322">
    <property type="component" value="Plasmid unnamed1"/>
</dbReference>
<accession>A0A7H9C083</accession>
<dbReference type="RefSeq" id="WP_074990502.1">
    <property type="nucleotide sequence ID" value="NZ_CP058691.1"/>
</dbReference>
<evidence type="ECO:0000313" key="1">
    <source>
        <dbReference type="EMBL" id="QLH16873.1"/>
    </source>
</evidence>
<organism evidence="1 2">
    <name type="scientific">Paracoccus pantotrophus</name>
    <name type="common">Thiosphaera pantotropha</name>
    <dbReference type="NCBI Taxonomy" id="82367"/>
    <lineage>
        <taxon>Bacteria</taxon>
        <taxon>Pseudomonadati</taxon>
        <taxon>Pseudomonadota</taxon>
        <taxon>Alphaproteobacteria</taxon>
        <taxon>Rhodobacterales</taxon>
        <taxon>Paracoccaceae</taxon>
        <taxon>Paracoccus</taxon>
    </lineage>
</organism>
<geneLocation type="plasmid" evidence="1 2">
    <name>unnamed1</name>
</geneLocation>
<reference evidence="1 2" key="1">
    <citation type="submission" date="2020-07" db="EMBL/GenBank/DDBJ databases">
        <title>The complete genome of Paracoccus pantotrophus ACCC 10489.</title>
        <authorList>
            <person name="Si Y."/>
        </authorList>
    </citation>
    <scope>NUCLEOTIDE SEQUENCE [LARGE SCALE GENOMIC DNA]</scope>
    <source>
        <strain evidence="1 2">ACCC10489</strain>
        <plasmid evidence="1 2">unnamed1</plasmid>
    </source>
</reference>
<evidence type="ECO:0000313" key="2">
    <source>
        <dbReference type="Proteomes" id="UP000509322"/>
    </source>
</evidence>
<dbReference type="AlphaFoldDB" id="A0A7H9C083"/>
<dbReference type="EMBL" id="CP058691">
    <property type="protein sequence ID" value="QLH16873.1"/>
    <property type="molecule type" value="Genomic_DNA"/>
</dbReference>
<keyword evidence="1" id="KW-0614">Plasmid</keyword>